<sequence>MSKIKTRGRTKVYFPRKLQRSGVRQRHFKGLGARLTNKRWSFLFPWSVRRSAPFCVPLSIWALNKKSFFRRARTAEGENQVRLLTAALKGVSNLSQRSKCFQAKRRAACFRWRGRQVGKCGHDESTCVFCATHSVAGLPDSGWSSLFSGKKELIFSDLRACAFSQNRSV</sequence>
<proteinExistence type="predicted"/>
<dbReference type="AlphaFoldDB" id="A0A139Y926"/>
<dbReference type="EMBL" id="AGQS02003521">
    <property type="protein sequence ID" value="KYF48626.1"/>
    <property type="molecule type" value="Genomic_DNA"/>
</dbReference>
<dbReference type="Proteomes" id="UP000074247">
    <property type="component" value="Unassembled WGS sequence"/>
</dbReference>
<evidence type="ECO:0000313" key="2">
    <source>
        <dbReference type="Proteomes" id="UP000074247"/>
    </source>
</evidence>
<evidence type="ECO:0000313" key="1">
    <source>
        <dbReference type="EMBL" id="KYF48626.1"/>
    </source>
</evidence>
<name>A0A139Y926_TOXGO</name>
<protein>
    <submittedName>
        <fullName evidence="1">Uncharacterized protein</fullName>
    </submittedName>
</protein>
<accession>A0A139Y926</accession>
<reference evidence="1 2" key="1">
    <citation type="journal article" date="2016" name="Nat. Commun.">
        <title>Local admixture of amplified and diversified secreted pathogenesis determinants shapes mosaic Toxoplasma gondii genomes.</title>
        <authorList>
            <person name="Lorenzi H."/>
            <person name="Khan A."/>
            <person name="Behnke M.S."/>
            <person name="Namasivayam S."/>
            <person name="Swapna L.S."/>
            <person name="Hadjithomas M."/>
            <person name="Karamycheva S."/>
            <person name="Pinney D."/>
            <person name="Brunk B.P."/>
            <person name="Ajioka J.W."/>
            <person name="Ajzenberg D."/>
            <person name="Boothroyd J.C."/>
            <person name="Boyle J.P."/>
            <person name="Darde M.L."/>
            <person name="Diaz-Miranda M.A."/>
            <person name="Dubey J.P."/>
            <person name="Fritz H.M."/>
            <person name="Gennari S.M."/>
            <person name="Gregory B.D."/>
            <person name="Kim K."/>
            <person name="Saeij J.P."/>
            <person name="Su C."/>
            <person name="White M.W."/>
            <person name="Zhu X.Q."/>
            <person name="Howe D.K."/>
            <person name="Rosenthal B.M."/>
            <person name="Grigg M.E."/>
            <person name="Parkinson J."/>
            <person name="Liu L."/>
            <person name="Kissinger J.C."/>
            <person name="Roos D.S."/>
            <person name="Sibley L.D."/>
        </authorList>
    </citation>
    <scope>NUCLEOTIDE SEQUENCE [LARGE SCALE GENOMIC DNA]</scope>
    <source>
        <strain evidence="1 2">ARI</strain>
    </source>
</reference>
<dbReference type="VEuPathDB" id="ToxoDB:TGARI_368300"/>
<comment type="caution">
    <text evidence="1">The sequence shown here is derived from an EMBL/GenBank/DDBJ whole genome shotgun (WGS) entry which is preliminary data.</text>
</comment>
<gene>
    <name evidence="1" type="ORF">TGARI_368300</name>
</gene>
<organism evidence="1 2">
    <name type="scientific">Toxoplasma gondii ARI</name>
    <dbReference type="NCBI Taxonomy" id="1074872"/>
    <lineage>
        <taxon>Eukaryota</taxon>
        <taxon>Sar</taxon>
        <taxon>Alveolata</taxon>
        <taxon>Apicomplexa</taxon>
        <taxon>Conoidasida</taxon>
        <taxon>Coccidia</taxon>
        <taxon>Eucoccidiorida</taxon>
        <taxon>Eimeriorina</taxon>
        <taxon>Sarcocystidae</taxon>
        <taxon>Toxoplasma</taxon>
    </lineage>
</organism>